<feature type="compositionally biased region" description="Basic and acidic residues" evidence="1">
    <location>
        <begin position="53"/>
        <end position="72"/>
    </location>
</feature>
<protein>
    <recommendedName>
        <fullName evidence="4">Transposase, IS4-like family protein</fullName>
    </recommendedName>
</protein>
<evidence type="ECO:0008006" key="4">
    <source>
        <dbReference type="Google" id="ProtNLM"/>
    </source>
</evidence>
<dbReference type="Proteomes" id="UP000011778">
    <property type="component" value="Unassembled WGS sequence"/>
</dbReference>
<gene>
    <name evidence="2" type="ORF">LEP1GSC150_2904</name>
</gene>
<evidence type="ECO:0000256" key="1">
    <source>
        <dbReference type="SAM" id="MobiDB-lite"/>
    </source>
</evidence>
<name>M3HDH8_LEPIT</name>
<dbReference type="AlphaFoldDB" id="M3HDH8"/>
<organism evidence="2 3">
    <name type="scientific">Leptospira interrogans serovar Copenhageni str. LT2050</name>
    <dbReference type="NCBI Taxonomy" id="1001598"/>
    <lineage>
        <taxon>Bacteria</taxon>
        <taxon>Pseudomonadati</taxon>
        <taxon>Spirochaetota</taxon>
        <taxon>Spirochaetia</taxon>
        <taxon>Leptospirales</taxon>
        <taxon>Leptospiraceae</taxon>
        <taxon>Leptospira</taxon>
    </lineage>
</organism>
<sequence>MGKTHDLKVAENVMITSAVPKDVACVLDSGFEGIEKTSKKTNIIKPKKKPKKRELPPNKKQRIEELVKKEFS</sequence>
<evidence type="ECO:0000313" key="2">
    <source>
        <dbReference type="EMBL" id="EMG22379.1"/>
    </source>
</evidence>
<evidence type="ECO:0000313" key="3">
    <source>
        <dbReference type="Proteomes" id="UP000011778"/>
    </source>
</evidence>
<dbReference type="EMBL" id="AFMD02000219">
    <property type="protein sequence ID" value="EMG22379.1"/>
    <property type="molecule type" value="Genomic_DNA"/>
</dbReference>
<accession>M3HDH8</accession>
<comment type="caution">
    <text evidence="2">The sequence shown here is derived from an EMBL/GenBank/DDBJ whole genome shotgun (WGS) entry which is preliminary data.</text>
</comment>
<feature type="region of interest" description="Disordered" evidence="1">
    <location>
        <begin position="41"/>
        <end position="72"/>
    </location>
</feature>
<reference evidence="2 3" key="1">
    <citation type="submission" date="2013-02" db="EMBL/GenBank/DDBJ databases">
        <authorList>
            <person name="Harkins D.M."/>
            <person name="Durkin A.S."/>
            <person name="Brinkac L.M."/>
            <person name="Haft D.H."/>
            <person name="Selengut J.D."/>
            <person name="Sanka R."/>
            <person name="DePew J."/>
            <person name="Purushe J."/>
            <person name="Tulsiani S.M."/>
            <person name="Graham G.C."/>
            <person name="Burns M.-A."/>
            <person name="Dohnt M.F."/>
            <person name="Smythe L.D."/>
            <person name="McKay D.B."/>
            <person name="Craig S.B."/>
            <person name="Vinetz J.M."/>
            <person name="Sutton G.G."/>
            <person name="Nierman W.C."/>
            <person name="Fouts D.E."/>
        </authorList>
    </citation>
    <scope>NUCLEOTIDE SEQUENCE [LARGE SCALE GENOMIC DNA]</scope>
    <source>
        <strain evidence="2 3">LT2050</strain>
    </source>
</reference>
<proteinExistence type="predicted"/>